<comment type="caution">
    <text evidence="1">The sequence shown here is derived from an EMBL/GenBank/DDBJ whole genome shotgun (WGS) entry which is preliminary data.</text>
</comment>
<keyword evidence="2" id="KW-1185">Reference proteome</keyword>
<name>A0AAV7S921_PLEWA</name>
<dbReference type="Proteomes" id="UP001066276">
    <property type="component" value="Chromosome 4_2"/>
</dbReference>
<proteinExistence type="predicted"/>
<gene>
    <name evidence="1" type="ORF">NDU88_001798</name>
</gene>
<evidence type="ECO:0000313" key="1">
    <source>
        <dbReference type="EMBL" id="KAJ1161311.1"/>
    </source>
</evidence>
<dbReference type="EMBL" id="JANPWB010000008">
    <property type="protein sequence ID" value="KAJ1161311.1"/>
    <property type="molecule type" value="Genomic_DNA"/>
</dbReference>
<accession>A0AAV7S921</accession>
<sequence length="142" mass="15949">MLDKLLEGCWRADVDTTMANDALLTTRRIGRVQELAAETRMCHPCPYLQKMALWRTDGKTNPLVLWEGTQQVLKALQDEQGMITCDLYCWQDIDVVFSCSHLSSVASALPAGCLYPNMLVAQAFNPKMTLPLLMTVSLNINR</sequence>
<organism evidence="1 2">
    <name type="scientific">Pleurodeles waltl</name>
    <name type="common">Iberian ribbed newt</name>
    <dbReference type="NCBI Taxonomy" id="8319"/>
    <lineage>
        <taxon>Eukaryota</taxon>
        <taxon>Metazoa</taxon>
        <taxon>Chordata</taxon>
        <taxon>Craniata</taxon>
        <taxon>Vertebrata</taxon>
        <taxon>Euteleostomi</taxon>
        <taxon>Amphibia</taxon>
        <taxon>Batrachia</taxon>
        <taxon>Caudata</taxon>
        <taxon>Salamandroidea</taxon>
        <taxon>Salamandridae</taxon>
        <taxon>Pleurodelinae</taxon>
        <taxon>Pleurodeles</taxon>
    </lineage>
</organism>
<reference evidence="1" key="1">
    <citation type="journal article" date="2022" name="bioRxiv">
        <title>Sequencing and chromosome-scale assembly of the giantPleurodeles waltlgenome.</title>
        <authorList>
            <person name="Brown T."/>
            <person name="Elewa A."/>
            <person name="Iarovenko S."/>
            <person name="Subramanian E."/>
            <person name="Araus A.J."/>
            <person name="Petzold A."/>
            <person name="Susuki M."/>
            <person name="Suzuki K.-i.T."/>
            <person name="Hayashi T."/>
            <person name="Toyoda A."/>
            <person name="Oliveira C."/>
            <person name="Osipova E."/>
            <person name="Leigh N.D."/>
            <person name="Simon A."/>
            <person name="Yun M.H."/>
        </authorList>
    </citation>
    <scope>NUCLEOTIDE SEQUENCE</scope>
    <source>
        <strain evidence="1">20211129_DDA</strain>
        <tissue evidence="1">Liver</tissue>
    </source>
</reference>
<protein>
    <submittedName>
        <fullName evidence="1">Uncharacterized protein</fullName>
    </submittedName>
</protein>
<dbReference type="AlphaFoldDB" id="A0AAV7S921"/>
<evidence type="ECO:0000313" key="2">
    <source>
        <dbReference type="Proteomes" id="UP001066276"/>
    </source>
</evidence>